<protein>
    <submittedName>
        <fullName evidence="4">Uncharacterized protein</fullName>
    </submittedName>
</protein>
<evidence type="ECO:0000256" key="3">
    <source>
        <dbReference type="SAM" id="Phobius"/>
    </source>
</evidence>
<comment type="caution">
    <text evidence="4">The sequence shown here is derived from an EMBL/GenBank/DDBJ whole genome shotgun (WGS) entry which is preliminary data.</text>
</comment>
<dbReference type="RefSeq" id="WP_322422608.1">
    <property type="nucleotide sequence ID" value="NZ_JAXQNN010000007.1"/>
</dbReference>
<organism evidence="4 5">
    <name type="scientific">Jeotgalibacillus haloalkalitolerans</name>
    <dbReference type="NCBI Taxonomy" id="3104292"/>
    <lineage>
        <taxon>Bacteria</taxon>
        <taxon>Bacillati</taxon>
        <taxon>Bacillota</taxon>
        <taxon>Bacilli</taxon>
        <taxon>Bacillales</taxon>
        <taxon>Caryophanaceae</taxon>
        <taxon>Jeotgalibacillus</taxon>
    </lineage>
</organism>
<evidence type="ECO:0000256" key="2">
    <source>
        <dbReference type="SAM" id="MobiDB-lite"/>
    </source>
</evidence>
<name>A0ABU5KRD1_9BACL</name>
<feature type="transmembrane region" description="Helical" evidence="3">
    <location>
        <begin position="158"/>
        <end position="175"/>
    </location>
</feature>
<sequence length="646" mass="74144">MLRTEKEINDFLFAAGMKKEDRAVVIQTAFSVSEEEQVDAITKEIEQVKPADHSDYFQHEEDEELWQEVKELQAEDRVALLLPFFSERFSQSDPALELLKNRMEERIGYELRTSQLTQMLQMMVEEVKKRPPEELTVDEPEPDKASEPLKNSTPVNKWVWLAAGIFVIVSGILLFQNPGQQAGETTFAPMENEGLLEKELEMLNQTVDNEIESLSEELGLSTEAVWQLEFVSNVLGQVNSLQEMVEYAETTEEKTSTLSEIRRTAQLVSARLNTPIVRLEDAASLVAANTTFGILEANDNLLSRFTYDSAGIIELYENALTEYENELNELDTQISDFRFSNNAQALIDKMNQNGFEVTVLPERQSFDVNYGENAISRVMSGLLTEEYLDIIQEQKVQPYIDDAGETAYTYSQQADKLLQTEGLLARSAGTETLSSELLYHHTQLFQYFLRDITDESGQLRSEVREVWEQMMTPENQENYTVARYIGEVYEAFEQNDFMISDEVRSVRDNYTIVPVSYRIRKADTYFPLNDTLQERYNMLNAFGEDQDISFFLPREAVQLYINSLVLYNQEVAAMMTVPETFEIADEGNWSGITMQANEITSIQTEYENGKAIVTLSGENFTERQIVMQEINGVWKAEFAPEHLTWF</sequence>
<keyword evidence="3" id="KW-0812">Transmembrane</keyword>
<reference evidence="4 5" key="1">
    <citation type="submission" date="2023-12" db="EMBL/GenBank/DDBJ databases">
        <title>Jeotgalibacillus haloalkaliphilus sp. nov., a novel salt-tolerant bacteria, isolated from the estuary of the Fenhe River into the Yellow River.</title>
        <authorList>
            <person name="Li Y."/>
        </authorList>
    </citation>
    <scope>NUCLEOTIDE SEQUENCE [LARGE SCALE GENOMIC DNA]</scope>
    <source>
        <strain evidence="4 5">HH7-29</strain>
    </source>
</reference>
<keyword evidence="1" id="KW-0175">Coiled coil</keyword>
<keyword evidence="5" id="KW-1185">Reference proteome</keyword>
<accession>A0ABU5KRD1</accession>
<evidence type="ECO:0000313" key="4">
    <source>
        <dbReference type="EMBL" id="MDZ5713653.1"/>
    </source>
</evidence>
<keyword evidence="3" id="KW-0472">Membrane</keyword>
<dbReference type="EMBL" id="JAXQNN010000007">
    <property type="protein sequence ID" value="MDZ5713653.1"/>
    <property type="molecule type" value="Genomic_DNA"/>
</dbReference>
<dbReference type="Proteomes" id="UP001292084">
    <property type="component" value="Unassembled WGS sequence"/>
</dbReference>
<feature type="coiled-coil region" evidence="1">
    <location>
        <begin position="313"/>
        <end position="340"/>
    </location>
</feature>
<feature type="region of interest" description="Disordered" evidence="2">
    <location>
        <begin position="129"/>
        <end position="149"/>
    </location>
</feature>
<evidence type="ECO:0000313" key="5">
    <source>
        <dbReference type="Proteomes" id="UP001292084"/>
    </source>
</evidence>
<gene>
    <name evidence="4" type="ORF">UFB30_15580</name>
</gene>
<proteinExistence type="predicted"/>
<evidence type="ECO:0000256" key="1">
    <source>
        <dbReference type="SAM" id="Coils"/>
    </source>
</evidence>
<keyword evidence="3" id="KW-1133">Transmembrane helix</keyword>